<evidence type="ECO:0000313" key="7">
    <source>
        <dbReference type="EMBL" id="MFB9464933.1"/>
    </source>
</evidence>
<proteinExistence type="predicted"/>
<evidence type="ECO:0000256" key="2">
    <source>
        <dbReference type="ARBA" id="ARBA00022801"/>
    </source>
</evidence>
<keyword evidence="4" id="KW-0067">ATP-binding</keyword>
<gene>
    <name evidence="7" type="ORF">ACFF45_20010</name>
</gene>
<keyword evidence="3" id="KW-0347">Helicase</keyword>
<organism evidence="7 8">
    <name type="scientific">Streptomyces cinereospinus</name>
    <dbReference type="NCBI Taxonomy" id="285561"/>
    <lineage>
        <taxon>Bacteria</taxon>
        <taxon>Bacillati</taxon>
        <taxon>Actinomycetota</taxon>
        <taxon>Actinomycetes</taxon>
        <taxon>Kitasatosporales</taxon>
        <taxon>Streptomycetaceae</taxon>
        <taxon>Streptomyces</taxon>
    </lineage>
</organism>
<feature type="compositionally biased region" description="Basic and acidic residues" evidence="5">
    <location>
        <begin position="532"/>
        <end position="547"/>
    </location>
</feature>
<evidence type="ECO:0000313" key="8">
    <source>
        <dbReference type="Proteomes" id="UP001589709"/>
    </source>
</evidence>
<dbReference type="InterPro" id="IPR027417">
    <property type="entry name" value="P-loop_NTPase"/>
</dbReference>
<comment type="caution">
    <text evidence="7">The sequence shown here is derived from an EMBL/GenBank/DDBJ whole genome shotgun (WGS) entry which is preliminary data.</text>
</comment>
<reference evidence="7 8" key="1">
    <citation type="submission" date="2024-09" db="EMBL/GenBank/DDBJ databases">
        <authorList>
            <person name="Sun Q."/>
            <person name="Mori K."/>
        </authorList>
    </citation>
    <scope>NUCLEOTIDE SEQUENCE [LARGE SCALE GENOMIC DNA]</scope>
    <source>
        <strain evidence="7 8">JCM 6917</strain>
    </source>
</reference>
<feature type="region of interest" description="Disordered" evidence="5">
    <location>
        <begin position="441"/>
        <end position="467"/>
    </location>
</feature>
<name>A0ABV5N3V0_9ACTN</name>
<protein>
    <submittedName>
        <fullName evidence="7">UvrD-helicase domain-containing protein</fullName>
    </submittedName>
</protein>
<accession>A0ABV5N3V0</accession>
<sequence length="547" mass="60019">MTESRPGHGQRLPAPRHRPAPTREQEAAVAAFRSGQNLALQAGAGTGKTTTLVMLAQSDRRRGRYVAYNTSIATDARRKFPANVNCKTAHSLAFAAVGNRYAERLNAPRQPSWKTGEALGIAVNMTVRIGDRKVTNKALSYTVLRTVKRFCYSADTDFRPYHVPVLRGLEDQHFHLQLANIALPYARRAWEDLQNPDEGVVRFEHDHYLKMWALGKPKIHADYLLLDEAQDTNPVIEEVFTNQRTHAQLVMVGDSAQAIYGWRGARDVMTDFDGDQLSLSQSFRFGPALAEEANRWLAIVEAPIRLQGTPDIDTLIGPVADPDAILCRTNVGAMMEILDLLNNNRRVALVGGGDALAALASAAADLKAGRRTTHPELVLFQSWGELQEYATYDPSGQDLLPLVDVIDEHGVEVILDAVHRLSPETQAEVTVSTAHKAKGREWPSVRIAPDFEPAPSDEVDEEGNSLPKELNLEEARLAYVAVTRARRQLDPGGLGWINDRPDGDPGDGPAPNAPSSPWERLGPIPPAGAARCPHEHSRSAHHATEGT</sequence>
<evidence type="ECO:0000256" key="1">
    <source>
        <dbReference type="ARBA" id="ARBA00022741"/>
    </source>
</evidence>
<keyword evidence="1" id="KW-0547">Nucleotide-binding</keyword>
<evidence type="ECO:0000256" key="5">
    <source>
        <dbReference type="SAM" id="MobiDB-lite"/>
    </source>
</evidence>
<dbReference type="PANTHER" id="PTHR11070:SF30">
    <property type="entry name" value="F-BOX DNA HELICASE 1"/>
    <property type="match status" value="1"/>
</dbReference>
<dbReference type="Pfam" id="PF13245">
    <property type="entry name" value="AAA_19"/>
    <property type="match status" value="1"/>
</dbReference>
<dbReference type="RefSeq" id="WP_381347815.1">
    <property type="nucleotide sequence ID" value="NZ_JBHMCY010000037.1"/>
</dbReference>
<evidence type="ECO:0000256" key="4">
    <source>
        <dbReference type="ARBA" id="ARBA00022840"/>
    </source>
</evidence>
<evidence type="ECO:0000259" key="6">
    <source>
        <dbReference type="Pfam" id="PF13361"/>
    </source>
</evidence>
<feature type="region of interest" description="Disordered" evidence="5">
    <location>
        <begin position="490"/>
        <end position="547"/>
    </location>
</feature>
<dbReference type="InterPro" id="IPR014017">
    <property type="entry name" value="DNA_helicase_UvrD-like_C"/>
</dbReference>
<dbReference type="Proteomes" id="UP001589709">
    <property type="component" value="Unassembled WGS sequence"/>
</dbReference>
<feature type="compositionally biased region" description="Low complexity" evidence="5">
    <location>
        <begin position="507"/>
        <end position="517"/>
    </location>
</feature>
<keyword evidence="8" id="KW-1185">Reference proteome</keyword>
<feature type="region of interest" description="Disordered" evidence="5">
    <location>
        <begin position="1"/>
        <end position="23"/>
    </location>
</feature>
<keyword evidence="2" id="KW-0378">Hydrolase</keyword>
<evidence type="ECO:0000256" key="3">
    <source>
        <dbReference type="ARBA" id="ARBA00022806"/>
    </source>
</evidence>
<dbReference type="PANTHER" id="PTHR11070">
    <property type="entry name" value="UVRD / RECB / PCRA DNA HELICASE FAMILY MEMBER"/>
    <property type="match status" value="1"/>
</dbReference>
<dbReference type="Gene3D" id="3.40.50.300">
    <property type="entry name" value="P-loop containing nucleotide triphosphate hydrolases"/>
    <property type="match status" value="2"/>
</dbReference>
<dbReference type="SUPFAM" id="SSF52540">
    <property type="entry name" value="P-loop containing nucleoside triphosphate hydrolases"/>
    <property type="match status" value="1"/>
</dbReference>
<dbReference type="EMBL" id="JBHMCY010000037">
    <property type="protein sequence ID" value="MFB9464933.1"/>
    <property type="molecule type" value="Genomic_DNA"/>
</dbReference>
<dbReference type="InterPro" id="IPR000212">
    <property type="entry name" value="DNA_helicase_UvrD/REP"/>
</dbReference>
<dbReference type="Pfam" id="PF13361">
    <property type="entry name" value="UvrD_C"/>
    <property type="match status" value="1"/>
</dbReference>
<feature type="domain" description="UvrD-like helicase C-terminal" evidence="6">
    <location>
        <begin position="424"/>
        <end position="489"/>
    </location>
</feature>